<comment type="similarity">
    <text evidence="2">Belongs to the cytochrome P450 family.</text>
</comment>
<name>A0A1J1J8C9_9DIPT</name>
<evidence type="ECO:0000256" key="7">
    <source>
        <dbReference type="ARBA" id="ARBA00023033"/>
    </source>
</evidence>
<dbReference type="Gene3D" id="1.10.630.10">
    <property type="entry name" value="Cytochrome P450"/>
    <property type="match status" value="1"/>
</dbReference>
<dbReference type="InterPro" id="IPR050196">
    <property type="entry name" value="Cytochrome_P450_Monoox"/>
</dbReference>
<evidence type="ECO:0000313" key="10">
    <source>
        <dbReference type="Proteomes" id="UP000183832"/>
    </source>
</evidence>
<dbReference type="EMBL" id="CVRI01000074">
    <property type="protein sequence ID" value="CRL08036.1"/>
    <property type="molecule type" value="Genomic_DNA"/>
</dbReference>
<dbReference type="InterPro" id="IPR001128">
    <property type="entry name" value="Cyt_P450"/>
</dbReference>
<proteinExistence type="inferred from homology"/>
<sequence>MGFKVNTFAFSSLFIGMLLPGYNMKSLFLILGAFILIYMNFKVWKYTRKFPGRNYFLPEWNTFFAYNSFTFHNELFKKWLNFGRDKFIIWIGFERYLTLSKLRDVKNVFDVTNDAPLMENYYQMWPWLGGDETVKNNEFSSDALVKALTDDASIETLTKSDIFIEAIKKQTELISEQSGGVIDVQPPIRALTFNVVCGIAMGFKSESRQHEIFEAAEKLCQMVDQRICSGWKQYKWLSNVLGEESKMLKQKSILTEWVKMVLQTKRDNRDQNVSCLLDALVANRSLTQDEIVSTIVGFIVLGYDRLASATCSALLELSKQVEVQEKIRKEIRNNAIISTNTSQLLETFLMETQRLYPSVSVVNKWITVGIPLNGFFIPPNSSVLLYLYGIGHDAQRFSNPDECDIYRMNLAETYGINRHEFSMPMTVIKVLVGNLLKKYQLREGKDKVEIGSGLALRMSGVRISIKSL</sequence>
<feature type="transmembrane region" description="Helical" evidence="8">
    <location>
        <begin position="22"/>
        <end position="41"/>
    </location>
</feature>
<comment type="cofactor">
    <cofactor evidence="1">
        <name>heme</name>
        <dbReference type="ChEBI" id="CHEBI:30413"/>
    </cofactor>
</comment>
<dbReference type="GO" id="GO:0005506">
    <property type="term" value="F:iron ion binding"/>
    <property type="evidence" value="ECO:0007669"/>
    <property type="project" value="InterPro"/>
</dbReference>
<evidence type="ECO:0000256" key="6">
    <source>
        <dbReference type="ARBA" id="ARBA00023004"/>
    </source>
</evidence>
<evidence type="ECO:0000256" key="2">
    <source>
        <dbReference type="ARBA" id="ARBA00010617"/>
    </source>
</evidence>
<keyword evidence="4" id="KW-0479">Metal-binding</keyword>
<keyword evidence="7" id="KW-0503">Monooxygenase</keyword>
<accession>A0A1J1J8C9</accession>
<gene>
    <name evidence="9" type="ORF">CLUMA_CG020963</name>
</gene>
<dbReference type="SUPFAM" id="SSF48264">
    <property type="entry name" value="Cytochrome P450"/>
    <property type="match status" value="1"/>
</dbReference>
<dbReference type="GO" id="GO:0016705">
    <property type="term" value="F:oxidoreductase activity, acting on paired donors, with incorporation or reduction of molecular oxygen"/>
    <property type="evidence" value="ECO:0007669"/>
    <property type="project" value="InterPro"/>
</dbReference>
<dbReference type="STRING" id="568069.A0A1J1J8C9"/>
<dbReference type="AlphaFoldDB" id="A0A1J1J8C9"/>
<dbReference type="GO" id="GO:0020037">
    <property type="term" value="F:heme binding"/>
    <property type="evidence" value="ECO:0007669"/>
    <property type="project" value="InterPro"/>
</dbReference>
<dbReference type="PANTHER" id="PTHR24291">
    <property type="entry name" value="CYTOCHROME P450 FAMILY 4"/>
    <property type="match status" value="1"/>
</dbReference>
<keyword evidence="6" id="KW-0408">Iron</keyword>
<dbReference type="Proteomes" id="UP000183832">
    <property type="component" value="Unassembled WGS sequence"/>
</dbReference>
<evidence type="ECO:0000256" key="8">
    <source>
        <dbReference type="SAM" id="Phobius"/>
    </source>
</evidence>
<dbReference type="OrthoDB" id="1470350at2759"/>
<keyword evidence="8" id="KW-0472">Membrane</keyword>
<evidence type="ECO:0000256" key="4">
    <source>
        <dbReference type="ARBA" id="ARBA00022723"/>
    </source>
</evidence>
<evidence type="ECO:0000256" key="5">
    <source>
        <dbReference type="ARBA" id="ARBA00023002"/>
    </source>
</evidence>
<dbReference type="GO" id="GO:0004497">
    <property type="term" value="F:monooxygenase activity"/>
    <property type="evidence" value="ECO:0007669"/>
    <property type="project" value="UniProtKB-KW"/>
</dbReference>
<evidence type="ECO:0000313" key="9">
    <source>
        <dbReference type="EMBL" id="CRL08036.1"/>
    </source>
</evidence>
<reference evidence="9 10" key="1">
    <citation type="submission" date="2015-04" db="EMBL/GenBank/DDBJ databases">
        <authorList>
            <person name="Syromyatnikov M.Y."/>
            <person name="Popov V.N."/>
        </authorList>
    </citation>
    <scope>NUCLEOTIDE SEQUENCE [LARGE SCALE GENOMIC DNA]</scope>
</reference>
<dbReference type="InterPro" id="IPR036396">
    <property type="entry name" value="Cyt_P450_sf"/>
</dbReference>
<evidence type="ECO:0000256" key="1">
    <source>
        <dbReference type="ARBA" id="ARBA00001971"/>
    </source>
</evidence>
<organism evidence="9 10">
    <name type="scientific">Clunio marinus</name>
    <dbReference type="NCBI Taxonomy" id="568069"/>
    <lineage>
        <taxon>Eukaryota</taxon>
        <taxon>Metazoa</taxon>
        <taxon>Ecdysozoa</taxon>
        <taxon>Arthropoda</taxon>
        <taxon>Hexapoda</taxon>
        <taxon>Insecta</taxon>
        <taxon>Pterygota</taxon>
        <taxon>Neoptera</taxon>
        <taxon>Endopterygota</taxon>
        <taxon>Diptera</taxon>
        <taxon>Nematocera</taxon>
        <taxon>Chironomoidea</taxon>
        <taxon>Chironomidae</taxon>
        <taxon>Clunio</taxon>
    </lineage>
</organism>
<keyword evidence="3" id="KW-0349">Heme</keyword>
<dbReference type="PANTHER" id="PTHR24291:SF50">
    <property type="entry name" value="BIFUNCTIONAL ALBAFLAVENONE MONOOXYGENASE_TERPENE SYNTHASE"/>
    <property type="match status" value="1"/>
</dbReference>
<keyword evidence="5" id="KW-0560">Oxidoreductase</keyword>
<dbReference type="Pfam" id="PF00067">
    <property type="entry name" value="p450"/>
    <property type="match status" value="1"/>
</dbReference>
<keyword evidence="10" id="KW-1185">Reference proteome</keyword>
<keyword evidence="8" id="KW-0812">Transmembrane</keyword>
<protein>
    <submittedName>
        <fullName evidence="9">CLUMA_CG020963, isoform A</fullName>
    </submittedName>
</protein>
<keyword evidence="8" id="KW-1133">Transmembrane helix</keyword>
<evidence type="ECO:0000256" key="3">
    <source>
        <dbReference type="ARBA" id="ARBA00022617"/>
    </source>
</evidence>